<dbReference type="EMBL" id="CAMAPF010000965">
    <property type="protein sequence ID" value="CAH9131332.1"/>
    <property type="molecule type" value="Genomic_DNA"/>
</dbReference>
<dbReference type="CDD" id="cd00113">
    <property type="entry name" value="PLAT"/>
    <property type="match status" value="1"/>
</dbReference>
<name>A0AAV0DM54_9ASTE</name>
<dbReference type="Proteomes" id="UP001152523">
    <property type="component" value="Unassembled WGS sequence"/>
</dbReference>
<evidence type="ECO:0000313" key="4">
    <source>
        <dbReference type="Proteomes" id="UP001152523"/>
    </source>
</evidence>
<organism evidence="2 4">
    <name type="scientific">Cuscuta epithymum</name>
    <dbReference type="NCBI Taxonomy" id="186058"/>
    <lineage>
        <taxon>Eukaryota</taxon>
        <taxon>Viridiplantae</taxon>
        <taxon>Streptophyta</taxon>
        <taxon>Embryophyta</taxon>
        <taxon>Tracheophyta</taxon>
        <taxon>Spermatophyta</taxon>
        <taxon>Magnoliopsida</taxon>
        <taxon>eudicotyledons</taxon>
        <taxon>Gunneridae</taxon>
        <taxon>Pentapetalae</taxon>
        <taxon>asterids</taxon>
        <taxon>lamiids</taxon>
        <taxon>Solanales</taxon>
        <taxon>Convolvulaceae</taxon>
        <taxon>Cuscuteae</taxon>
        <taxon>Cuscuta</taxon>
        <taxon>Cuscuta subgen. Cuscuta</taxon>
    </lineage>
</organism>
<dbReference type="EMBL" id="CAMAPF010000118">
    <property type="protein sequence ID" value="CAH9102998.1"/>
    <property type="molecule type" value="Genomic_DNA"/>
</dbReference>
<keyword evidence="4" id="KW-1185">Reference proteome</keyword>
<proteinExistence type="predicted"/>
<dbReference type="InterPro" id="IPR010417">
    <property type="entry name" value="Embryo-specific_ATS3"/>
</dbReference>
<dbReference type="SUPFAM" id="SSF49723">
    <property type="entry name" value="Lipase/lipooxygenase domain (PLAT/LH2 domain)"/>
    <property type="match status" value="1"/>
</dbReference>
<dbReference type="PANTHER" id="PTHR31718:SF31">
    <property type="entry name" value="OS01G0172800 PROTEIN"/>
    <property type="match status" value="1"/>
</dbReference>
<dbReference type="AlphaFoldDB" id="A0AAV0DM54"/>
<feature type="chain" id="PRO_5044713355" evidence="1">
    <location>
        <begin position="26"/>
        <end position="171"/>
    </location>
</feature>
<keyword evidence="1" id="KW-0732">Signal</keyword>
<gene>
    <name evidence="2" type="ORF">CEPIT_LOCUS16211</name>
    <name evidence="3" type="ORF">CEPIT_LOCUS31315</name>
</gene>
<evidence type="ECO:0000256" key="1">
    <source>
        <dbReference type="SAM" id="SignalP"/>
    </source>
</evidence>
<sequence>MSEKVVYILALFIAIFLATSKEAASRDVSTEPHIDTSFHTNANHQQQQIGASKCSYTVSIKTSCSSVKYTRDKISLSFGDAYSIEVYAPRLDDPQSKTFERCSKDTFEIEGPCMYDICYLYLYRDGTDGWKPETVTVSSPKHRSITFKYNRFVPRGVWYGFNECNSVSTVA</sequence>
<dbReference type="Pfam" id="PF06232">
    <property type="entry name" value="ATS3"/>
    <property type="match status" value="1"/>
</dbReference>
<reference evidence="2" key="1">
    <citation type="submission" date="2022-07" db="EMBL/GenBank/DDBJ databases">
        <authorList>
            <person name="Macas J."/>
            <person name="Novak P."/>
            <person name="Neumann P."/>
        </authorList>
    </citation>
    <scope>NUCLEOTIDE SEQUENCE</scope>
</reference>
<evidence type="ECO:0000313" key="2">
    <source>
        <dbReference type="EMBL" id="CAH9102998.1"/>
    </source>
</evidence>
<dbReference type="PANTHER" id="PTHR31718">
    <property type="entry name" value="PLAT DOMAIN-CONTAINING PROTEIN"/>
    <property type="match status" value="1"/>
</dbReference>
<comment type="caution">
    <text evidence="2">The sequence shown here is derived from an EMBL/GenBank/DDBJ whole genome shotgun (WGS) entry which is preliminary data.</text>
</comment>
<evidence type="ECO:0000313" key="3">
    <source>
        <dbReference type="EMBL" id="CAH9131332.1"/>
    </source>
</evidence>
<dbReference type="InterPro" id="IPR036392">
    <property type="entry name" value="PLAT/LH2_dom_sf"/>
</dbReference>
<protein>
    <submittedName>
        <fullName evidence="2">Uncharacterized protein</fullName>
    </submittedName>
</protein>
<dbReference type="Gene3D" id="2.60.60.20">
    <property type="entry name" value="PLAT/LH2 domain"/>
    <property type="match status" value="1"/>
</dbReference>
<feature type="signal peptide" evidence="1">
    <location>
        <begin position="1"/>
        <end position="25"/>
    </location>
</feature>
<accession>A0AAV0DM54</accession>